<organism evidence="3">
    <name type="scientific">Glycine max</name>
    <name type="common">Soybean</name>
    <name type="synonym">Glycine hispida</name>
    <dbReference type="NCBI Taxonomy" id="3847"/>
    <lineage>
        <taxon>Eukaryota</taxon>
        <taxon>Viridiplantae</taxon>
        <taxon>Streptophyta</taxon>
        <taxon>Embryophyta</taxon>
        <taxon>Tracheophyta</taxon>
        <taxon>Spermatophyta</taxon>
        <taxon>Magnoliopsida</taxon>
        <taxon>eudicotyledons</taxon>
        <taxon>Gunneridae</taxon>
        <taxon>Pentapetalae</taxon>
        <taxon>rosids</taxon>
        <taxon>fabids</taxon>
        <taxon>Fabales</taxon>
        <taxon>Fabaceae</taxon>
        <taxon>Papilionoideae</taxon>
        <taxon>50 kb inversion clade</taxon>
        <taxon>NPAAA clade</taxon>
        <taxon>indigoferoid/millettioid clade</taxon>
        <taxon>Phaseoleae</taxon>
        <taxon>Glycine</taxon>
        <taxon>Glycine subgen. Soja</taxon>
    </lineage>
</organism>
<keyword evidence="2" id="KW-0472">Membrane</keyword>
<proteinExistence type="predicted"/>
<evidence type="ECO:0000313" key="3">
    <source>
        <dbReference type="EMBL" id="KRG99876.1"/>
    </source>
</evidence>
<evidence type="ECO:0000313" key="4">
    <source>
        <dbReference type="EnsemblPlants" id="KRG99876"/>
    </source>
</evidence>
<feature type="transmembrane region" description="Helical" evidence="2">
    <location>
        <begin position="71"/>
        <end position="89"/>
    </location>
</feature>
<reference evidence="3 4" key="1">
    <citation type="journal article" date="2010" name="Nature">
        <title>Genome sequence of the palaeopolyploid soybean.</title>
        <authorList>
            <person name="Schmutz J."/>
            <person name="Cannon S.B."/>
            <person name="Schlueter J."/>
            <person name="Ma J."/>
            <person name="Mitros T."/>
            <person name="Nelson W."/>
            <person name="Hyten D.L."/>
            <person name="Song Q."/>
            <person name="Thelen J.J."/>
            <person name="Cheng J."/>
            <person name="Xu D."/>
            <person name="Hellsten U."/>
            <person name="May G.D."/>
            <person name="Yu Y."/>
            <person name="Sakurai T."/>
            <person name="Umezawa T."/>
            <person name="Bhattacharyya M.K."/>
            <person name="Sandhu D."/>
            <person name="Valliyodan B."/>
            <person name="Lindquist E."/>
            <person name="Peto M."/>
            <person name="Grant D."/>
            <person name="Shu S."/>
            <person name="Goodstein D."/>
            <person name="Barry K."/>
            <person name="Futrell-Griggs M."/>
            <person name="Abernathy B."/>
            <person name="Du J."/>
            <person name="Tian Z."/>
            <person name="Zhu L."/>
            <person name="Gill N."/>
            <person name="Joshi T."/>
            <person name="Libault M."/>
            <person name="Sethuraman A."/>
            <person name="Zhang X.-C."/>
            <person name="Shinozaki K."/>
            <person name="Nguyen H.T."/>
            <person name="Wing R.A."/>
            <person name="Cregan P."/>
            <person name="Specht J."/>
            <person name="Grimwood J."/>
            <person name="Rokhsar D."/>
            <person name="Stacey G."/>
            <person name="Shoemaker R.C."/>
            <person name="Jackson S.A."/>
        </authorList>
    </citation>
    <scope>NUCLEOTIDE SEQUENCE</scope>
    <source>
        <strain evidence="4">cv. Williams 82</strain>
        <tissue evidence="3">Callus</tissue>
    </source>
</reference>
<dbReference type="EnsemblPlants" id="KRG99876">
    <property type="protein sequence ID" value="KRG99876"/>
    <property type="gene ID" value="GLYMA_18G176800"/>
</dbReference>
<accession>A0A0R0FCV8</accession>
<evidence type="ECO:0000256" key="1">
    <source>
        <dbReference type="SAM" id="MobiDB-lite"/>
    </source>
</evidence>
<reference evidence="4" key="2">
    <citation type="submission" date="2018-02" db="UniProtKB">
        <authorList>
            <consortium name="EnsemblPlants"/>
        </authorList>
    </citation>
    <scope>IDENTIFICATION</scope>
    <source>
        <strain evidence="4">Williams 82</strain>
    </source>
</reference>
<gene>
    <name evidence="3" type="ORF">GLYMA_18G176800</name>
</gene>
<name>A0A0R0FCV8_SOYBN</name>
<feature type="region of interest" description="Disordered" evidence="1">
    <location>
        <begin position="1"/>
        <end position="31"/>
    </location>
</feature>
<keyword evidence="2" id="KW-0812">Transmembrane</keyword>
<dbReference type="Proteomes" id="UP000008827">
    <property type="component" value="Chromosome 18"/>
</dbReference>
<evidence type="ECO:0000256" key="2">
    <source>
        <dbReference type="SAM" id="Phobius"/>
    </source>
</evidence>
<keyword evidence="2" id="KW-1133">Transmembrane helix</keyword>
<reference evidence="3" key="3">
    <citation type="submission" date="2018-07" db="EMBL/GenBank/DDBJ databases">
        <title>WGS assembly of Glycine max.</title>
        <authorList>
            <person name="Schmutz J."/>
            <person name="Cannon S."/>
            <person name="Schlueter J."/>
            <person name="Ma J."/>
            <person name="Mitros T."/>
            <person name="Nelson W."/>
            <person name="Hyten D."/>
            <person name="Song Q."/>
            <person name="Thelen J."/>
            <person name="Cheng J."/>
            <person name="Xu D."/>
            <person name="Hellsten U."/>
            <person name="May G."/>
            <person name="Yu Y."/>
            <person name="Sakurai T."/>
            <person name="Umezawa T."/>
            <person name="Bhattacharyya M."/>
            <person name="Sandhu D."/>
            <person name="Valliyodan B."/>
            <person name="Lindquist E."/>
            <person name="Peto M."/>
            <person name="Grant D."/>
            <person name="Shu S."/>
            <person name="Goodstein D."/>
            <person name="Barry K."/>
            <person name="Futrell-Griggs M."/>
            <person name="Abernathy B."/>
            <person name="Du J."/>
            <person name="Tian Z."/>
            <person name="Zhu L."/>
            <person name="Gill N."/>
            <person name="Joshi T."/>
            <person name="Libault M."/>
            <person name="Sethuraman A."/>
            <person name="Zhang X."/>
            <person name="Shinozaki K."/>
            <person name="Nguyen H."/>
            <person name="Wing R."/>
            <person name="Cregan P."/>
            <person name="Specht J."/>
            <person name="Grimwood J."/>
            <person name="Rokhsar D."/>
            <person name="Stacey G."/>
            <person name="Shoemaker R."/>
            <person name="Jackson S."/>
        </authorList>
    </citation>
    <scope>NUCLEOTIDE SEQUENCE</scope>
    <source>
        <tissue evidence="3">Callus</tissue>
    </source>
</reference>
<sequence>MSGLNIASQAPYRDSDAVPKTTKSFARSLHTRKSPSLITASKTIQHPTSIRFLSTVSLFSVRVPVLSLQSTSMPAISSIAVILFVIAPYKNHY</sequence>
<evidence type="ECO:0000313" key="5">
    <source>
        <dbReference type="Proteomes" id="UP000008827"/>
    </source>
</evidence>
<dbReference type="AlphaFoldDB" id="A0A0R0FCV8"/>
<dbReference type="Gramene" id="KRG99876">
    <property type="protein sequence ID" value="KRG99876"/>
    <property type="gene ID" value="GLYMA_18G176800"/>
</dbReference>
<protein>
    <submittedName>
        <fullName evidence="3 4">Uncharacterized protein</fullName>
    </submittedName>
</protein>
<dbReference type="InParanoid" id="A0A0R0FCV8"/>
<dbReference type="EMBL" id="CM000851">
    <property type="protein sequence ID" value="KRG99876.1"/>
    <property type="molecule type" value="Genomic_DNA"/>
</dbReference>
<keyword evidence="5" id="KW-1185">Reference proteome</keyword>